<keyword evidence="2" id="KW-0812">Transmembrane</keyword>
<keyword evidence="2" id="KW-0472">Membrane</keyword>
<evidence type="ECO:0000313" key="4">
    <source>
        <dbReference type="Proteomes" id="UP000280698"/>
    </source>
</evidence>
<organism evidence="3 4">
    <name type="scientific">Micromonospora solifontis</name>
    <dbReference type="NCBI Taxonomy" id="2487138"/>
    <lineage>
        <taxon>Bacteria</taxon>
        <taxon>Bacillati</taxon>
        <taxon>Actinomycetota</taxon>
        <taxon>Actinomycetes</taxon>
        <taxon>Micromonosporales</taxon>
        <taxon>Micromonosporaceae</taxon>
        <taxon>Micromonospora</taxon>
    </lineage>
</organism>
<evidence type="ECO:0000256" key="2">
    <source>
        <dbReference type="SAM" id="Phobius"/>
    </source>
</evidence>
<evidence type="ECO:0000313" key="3">
    <source>
        <dbReference type="EMBL" id="RNL99020.1"/>
    </source>
</evidence>
<comment type="caution">
    <text evidence="3">The sequence shown here is derived from an EMBL/GenBank/DDBJ whole genome shotgun (WGS) entry which is preliminary data.</text>
</comment>
<dbReference type="Proteomes" id="UP000280698">
    <property type="component" value="Unassembled WGS sequence"/>
</dbReference>
<sequence>MAEEELTQTGIRVGGWLPAVPAGPDGEPRPPAVPRRLPTGPDARAEPGAAVDAEPAGPPPDRESVGPPPDPETVAPSPRRESVGPPPDHESAGPPPDREFAGPPAAPAGPVRHSARESVTERLAELVGPAAAKVRVAVGAAPDGPVTRVGVARARRRRRRVALSAVALSALVLALAYANRGPRPGGTPTVPAELPTVAASAPATAPPPTVVPVTGNPAFPGGPLLSVDQQPVPALVDLTALGTRDWIHWGGLGGGSVQRKQTGTGEITAPGGPRLEHAASVSGYAWTDGTPTARQDGTRYGVFQRGAGRSFSLSVAGSGDLRTVRLFVGTFSAGARLDVRLSNGGDPAVREVALAAGDRFYEYVIHFRAARGAKLLITWRALTVVGGENDGVTMEALTVS</sequence>
<reference evidence="3 4" key="1">
    <citation type="submission" date="2018-11" db="EMBL/GenBank/DDBJ databases">
        <title>Micromonospora sp. PPF5-17, a new actinomycetes isolated from a hot spring soil.</title>
        <authorList>
            <person name="Thawai C."/>
        </authorList>
    </citation>
    <scope>NUCLEOTIDE SEQUENCE [LARGE SCALE GENOMIC DNA]</scope>
    <source>
        <strain evidence="3 4">PPF5-17</strain>
    </source>
</reference>
<feature type="region of interest" description="Disordered" evidence="1">
    <location>
        <begin position="1"/>
        <end position="120"/>
    </location>
</feature>
<dbReference type="EMBL" id="RJLN01000026">
    <property type="protein sequence ID" value="RNL99020.1"/>
    <property type="molecule type" value="Genomic_DNA"/>
</dbReference>
<gene>
    <name evidence="3" type="ORF">EFE23_11775</name>
</gene>
<keyword evidence="4" id="KW-1185">Reference proteome</keyword>
<name>A0ABX9WGI6_9ACTN</name>
<feature type="transmembrane region" description="Helical" evidence="2">
    <location>
        <begin position="161"/>
        <end position="178"/>
    </location>
</feature>
<accession>A0ABX9WGI6</accession>
<feature type="compositionally biased region" description="Basic and acidic residues" evidence="1">
    <location>
        <begin position="78"/>
        <end position="100"/>
    </location>
</feature>
<protein>
    <submittedName>
        <fullName evidence="3">Uncharacterized protein</fullName>
    </submittedName>
</protein>
<proteinExistence type="predicted"/>
<dbReference type="RefSeq" id="WP_123240938.1">
    <property type="nucleotide sequence ID" value="NZ_JAAHBY010000026.1"/>
</dbReference>
<keyword evidence="2" id="KW-1133">Transmembrane helix</keyword>
<evidence type="ECO:0000256" key="1">
    <source>
        <dbReference type="SAM" id="MobiDB-lite"/>
    </source>
</evidence>